<dbReference type="SUPFAM" id="SSF53474">
    <property type="entry name" value="alpha/beta-Hydrolases"/>
    <property type="match status" value="1"/>
</dbReference>
<dbReference type="AlphaFoldDB" id="D9WZD8"/>
<dbReference type="STRING" id="591159.SSQG_05959"/>
<dbReference type="HOGENOM" id="CLU_070813_2_1_11"/>
<reference evidence="2" key="1">
    <citation type="submission" date="2009-02" db="EMBL/GenBank/DDBJ databases">
        <title>Annotation of Streptomyces viridochromogenes strain DSM 40736.</title>
        <authorList>
            <consortium name="The Broad Institute Genome Sequencing Platform"/>
            <consortium name="Broad Institute Microbial Sequencing Center"/>
            <person name="Fischbach M."/>
            <person name="Godfrey P."/>
            <person name="Ward D."/>
            <person name="Young S."/>
            <person name="Zeng Q."/>
            <person name="Koehrsen M."/>
            <person name="Alvarado L."/>
            <person name="Berlin A.M."/>
            <person name="Bochicchio J."/>
            <person name="Borenstein D."/>
            <person name="Chapman S.B."/>
            <person name="Chen Z."/>
            <person name="Engels R."/>
            <person name="Freedman E."/>
            <person name="Gellesch M."/>
            <person name="Goldberg J."/>
            <person name="Griggs A."/>
            <person name="Gujja S."/>
            <person name="Heilman E.R."/>
            <person name="Heiman D.I."/>
            <person name="Hepburn T.A."/>
            <person name="Howarth C."/>
            <person name="Jen D."/>
            <person name="Larson L."/>
            <person name="Lewis B."/>
            <person name="Mehta T."/>
            <person name="Park D."/>
            <person name="Pearson M."/>
            <person name="Richards J."/>
            <person name="Roberts A."/>
            <person name="Saif S."/>
            <person name="Shea T.D."/>
            <person name="Shenoy N."/>
            <person name="Sisk P."/>
            <person name="Stolte C."/>
            <person name="Sykes S.N."/>
            <person name="Thomson T."/>
            <person name="Walk T."/>
            <person name="White J."/>
            <person name="Yandava C."/>
            <person name="Straight P."/>
            <person name="Clardy J."/>
            <person name="Hung D."/>
            <person name="Kolter R."/>
            <person name="Mekalanos J."/>
            <person name="Walker S."/>
            <person name="Walsh C.T."/>
            <person name="Wieland-Brown L.C."/>
            <person name="Haas B."/>
            <person name="Nusbaum C."/>
            <person name="Birren B."/>
        </authorList>
    </citation>
    <scope>NUCLEOTIDE SEQUENCE [LARGE SCALE GENOMIC DNA]</scope>
    <source>
        <strain evidence="2">DSM 40736 / JCM 4977 / BCRC 1201 / Tue 494</strain>
    </source>
</reference>
<keyword evidence="2" id="KW-1185">Reference proteome</keyword>
<evidence type="ECO:0000313" key="2">
    <source>
        <dbReference type="Proteomes" id="UP000004184"/>
    </source>
</evidence>
<evidence type="ECO:0008006" key="3">
    <source>
        <dbReference type="Google" id="ProtNLM"/>
    </source>
</evidence>
<evidence type="ECO:0000313" key="1">
    <source>
        <dbReference type="EMBL" id="EFL35441.1"/>
    </source>
</evidence>
<proteinExistence type="predicted"/>
<dbReference type="EMBL" id="GG657757">
    <property type="protein sequence ID" value="EFL35441.1"/>
    <property type="molecule type" value="Genomic_DNA"/>
</dbReference>
<dbReference type="InterPro" id="IPR029058">
    <property type="entry name" value="AB_hydrolase_fold"/>
</dbReference>
<accession>D9WZD8</accession>
<sequence>MGVVGMGTVVLVHGIGNLVRGASPQQAAELKAAAAAERLSRGLNAAGLSHVPVPSLVMAYYAHQLADDYRPEQQSADGSTLEDLTPAQEGEAWEWLEAAGVAPPREGQAGMLSPLRWAVNRLVEQRAGDDAPSEARRRLAELLSRLVVAMLQDTDAYTSRPGRRKAVRATVAQAVRDHDARVVVAHSLGSVVAYETLHAHPDLELDLLLTLGSPLGLPALMRKLDPEPVDGRGTRPPGVRHWVNIADVGDLLAVPRELGGAFPVDVHATTDIGLFDPHTLGGYLSAGLTAAALAPYFTD</sequence>
<protein>
    <recommendedName>
        <fullName evidence="3">Serine peptidase</fullName>
    </recommendedName>
</protein>
<gene>
    <name evidence="1" type="ORF">SSQG_05959</name>
</gene>
<organism evidence="1 2">
    <name type="scientific">Streptomyces viridochromogenes (strain DSM 40736 / JCM 4977 / BCRC 1201 / Tue 494)</name>
    <dbReference type="NCBI Taxonomy" id="591159"/>
    <lineage>
        <taxon>Bacteria</taxon>
        <taxon>Bacillati</taxon>
        <taxon>Actinomycetota</taxon>
        <taxon>Actinomycetes</taxon>
        <taxon>Kitasatosporales</taxon>
        <taxon>Streptomycetaceae</taxon>
        <taxon>Streptomyces</taxon>
    </lineage>
</organism>
<dbReference type="Proteomes" id="UP000004184">
    <property type="component" value="Unassembled WGS sequence"/>
</dbReference>
<dbReference type="Gene3D" id="3.40.50.1820">
    <property type="entry name" value="alpha/beta hydrolase"/>
    <property type="match status" value="1"/>
</dbReference>
<name>D9WZD8_STRVT</name>
<dbReference type="eggNOG" id="COG1404">
    <property type="taxonomic scope" value="Bacteria"/>
</dbReference>